<accession>A0AAC9FJ29</accession>
<reference evidence="5 6" key="1">
    <citation type="journal article" date="2016" name="PLoS ONE">
        <title>The Identification of Novel Diagnostic Marker Genes for the Detection of Beer Spoiling Pediococcus damnosus Strains Using the BlAst Diagnostic Gene findEr.</title>
        <authorList>
            <person name="Behr J."/>
            <person name="Geissler A.J."/>
            <person name="Schmid J."/>
            <person name="Zehe A."/>
            <person name="Vogel R.F."/>
        </authorList>
    </citation>
    <scope>NUCLEOTIDE SEQUENCE [LARGE SCALE GENOMIC DNA]</scope>
    <source>
        <strain evidence="3 6">TMW 2.1533</strain>
        <strain evidence="4 5">TMW 2.1535</strain>
    </source>
</reference>
<dbReference type="Pfam" id="PF20469">
    <property type="entry name" value="OLD-like_TOPRIM"/>
    <property type="match status" value="1"/>
</dbReference>
<dbReference type="AlphaFoldDB" id="A0AAC9FJ29"/>
<name>A0AAC9FJ29_9LACO</name>
<dbReference type="InterPro" id="IPR027417">
    <property type="entry name" value="P-loop_NTPase"/>
</dbReference>
<dbReference type="GeneID" id="57276368"/>
<dbReference type="CDD" id="cd01026">
    <property type="entry name" value="TOPRIM_OLD"/>
    <property type="match status" value="1"/>
</dbReference>
<evidence type="ECO:0000313" key="4">
    <source>
        <dbReference type="EMBL" id="AMV67064.1"/>
    </source>
</evidence>
<evidence type="ECO:0000259" key="2">
    <source>
        <dbReference type="Pfam" id="PF20469"/>
    </source>
</evidence>
<sequence length="705" mass="81312">MYIQKLEVNNFRQLKNITINFEKNTSILAGPNNSGKTSLIQLMKRTLSDKKFNFNVADFNAYDQQQWLKQFDSIIDVLKKTNADKLGEKLSTLQDEMMEEDSKLLIPETITKWQINYSDKDDISKFVNYLMDLKENENSFYFICKITLNISSFLEAIVINLSKFNDNEIFKSKLLLKIYCEHIAPHFFFTDKKYKIQNEIVDQNDFHQLFNFGNIPAARIVEDFNNTQHTLSKDLISLTSGNEEWSSGINALSTDVLQTIQNGKLNKVIEDNSVNILNDVLKKISGSNGGHTGEISLNVDVSEDDVQKLIDGTTRAQYSYIGSDNSSYKLNETSQGLGYNNLIYLHTQIETFIQRRDEQKVNFLVIEEPESHMHPQMQNVFTQELLKIYDNKNLQGLITTHSTELVRGIEVNRLRVIRMETLFNSKVYDLSKFINKLSEANKENVSNEQKNVIENFKTFFKVIGFADILFADAAILFEGDTERLYLSQVINEDGAYEALKHKYIAYVQVGGAYAHTYIKLLKYLRVKSLILTDIDYDKKTDSIEKLMDTTITNGAILDLFRAQGRKTDNEKVRDIYKWLSKCKNVIETTDKRRLDGNVVSEGLIYLGCQTKEDKYTRTLEAAMLAKKFNLNPFERRTVSKWEKSRKESKLQFSIPKDQESTPSLIEILNSTSNGKTNFMFSVILNNQVKNMLPNYIQKGLNWLVG</sequence>
<dbReference type="KEGG" id="pdm:ADU72_1131"/>
<dbReference type="InterPro" id="IPR041685">
    <property type="entry name" value="AAA_GajA/Old/RecF-like"/>
</dbReference>
<evidence type="ECO:0000313" key="3">
    <source>
        <dbReference type="EMBL" id="AMV63048.1"/>
    </source>
</evidence>
<dbReference type="SUPFAM" id="SSF52540">
    <property type="entry name" value="P-loop containing nucleoside triphosphate hydrolases"/>
    <property type="match status" value="1"/>
</dbReference>
<dbReference type="InterPro" id="IPR051396">
    <property type="entry name" value="Bact_Antivir_Def_Nuclease"/>
</dbReference>
<dbReference type="Proteomes" id="UP000076405">
    <property type="component" value="Chromosome"/>
</dbReference>
<dbReference type="PANTHER" id="PTHR43581">
    <property type="entry name" value="ATP/GTP PHOSPHATASE"/>
    <property type="match status" value="1"/>
</dbReference>
<dbReference type="EMBL" id="CP012275">
    <property type="protein sequence ID" value="AMV63048.1"/>
    <property type="molecule type" value="Genomic_DNA"/>
</dbReference>
<dbReference type="PANTHER" id="PTHR43581:SF4">
    <property type="entry name" value="ATP_GTP PHOSPHATASE"/>
    <property type="match status" value="1"/>
</dbReference>
<feature type="domain" description="OLD protein-like TOPRIM" evidence="2">
    <location>
        <begin position="469"/>
        <end position="535"/>
    </location>
</feature>
<feature type="domain" description="Endonuclease GajA/Old nuclease/RecF-like AAA" evidence="1">
    <location>
        <begin position="1"/>
        <end position="406"/>
    </location>
</feature>
<evidence type="ECO:0000259" key="1">
    <source>
        <dbReference type="Pfam" id="PF13175"/>
    </source>
</evidence>
<gene>
    <name evidence="3" type="ORF">ADU70_1566</name>
    <name evidence="4" type="ORF">ADU72_1131</name>
</gene>
<evidence type="ECO:0000313" key="5">
    <source>
        <dbReference type="Proteomes" id="UP000076244"/>
    </source>
</evidence>
<dbReference type="Proteomes" id="UP000076244">
    <property type="component" value="Chromosome"/>
</dbReference>
<dbReference type="Pfam" id="PF13175">
    <property type="entry name" value="AAA_15"/>
    <property type="match status" value="1"/>
</dbReference>
<protein>
    <submittedName>
        <fullName evidence="3">Pathogenesis related protein</fullName>
    </submittedName>
</protein>
<evidence type="ECO:0000313" key="6">
    <source>
        <dbReference type="Proteomes" id="UP000076405"/>
    </source>
</evidence>
<dbReference type="EMBL" id="CP012288">
    <property type="protein sequence ID" value="AMV67064.1"/>
    <property type="molecule type" value="Genomic_DNA"/>
</dbReference>
<dbReference type="Gene3D" id="3.40.50.300">
    <property type="entry name" value="P-loop containing nucleotide triphosphate hydrolases"/>
    <property type="match status" value="1"/>
</dbReference>
<dbReference type="InterPro" id="IPR034139">
    <property type="entry name" value="TOPRIM_OLD"/>
</dbReference>
<proteinExistence type="predicted"/>
<organism evidence="3 6">
    <name type="scientific">Pediococcus damnosus</name>
    <dbReference type="NCBI Taxonomy" id="51663"/>
    <lineage>
        <taxon>Bacteria</taxon>
        <taxon>Bacillati</taxon>
        <taxon>Bacillota</taxon>
        <taxon>Bacilli</taxon>
        <taxon>Lactobacillales</taxon>
        <taxon>Lactobacillaceae</taxon>
        <taxon>Pediococcus</taxon>
    </lineage>
</organism>
<keyword evidence="5" id="KW-1185">Reference proteome</keyword>
<dbReference type="RefSeq" id="WP_056986209.1">
    <property type="nucleotide sequence ID" value="NZ_BAAAXI010000017.1"/>
</dbReference>